<keyword evidence="1" id="KW-0175">Coiled coil</keyword>
<gene>
    <name evidence="2" type="ORF">C5167_044127</name>
</gene>
<dbReference type="AlphaFoldDB" id="A0A4Y7L8K5"/>
<keyword evidence="3" id="KW-1185">Reference proteome</keyword>
<reference evidence="2 3" key="1">
    <citation type="journal article" date="2018" name="Science">
        <title>The opium poppy genome and morphinan production.</title>
        <authorList>
            <person name="Guo L."/>
            <person name="Winzer T."/>
            <person name="Yang X."/>
            <person name="Li Y."/>
            <person name="Ning Z."/>
            <person name="He Z."/>
            <person name="Teodor R."/>
            <person name="Lu Y."/>
            <person name="Bowser T.A."/>
            <person name="Graham I.A."/>
            <person name="Ye K."/>
        </authorList>
    </citation>
    <scope>NUCLEOTIDE SEQUENCE [LARGE SCALE GENOMIC DNA]</scope>
    <source>
        <strain evidence="3">cv. HN1</strain>
        <tissue evidence="2">Leaves</tissue>
    </source>
</reference>
<organism evidence="2 3">
    <name type="scientific">Papaver somniferum</name>
    <name type="common">Opium poppy</name>
    <dbReference type="NCBI Taxonomy" id="3469"/>
    <lineage>
        <taxon>Eukaryota</taxon>
        <taxon>Viridiplantae</taxon>
        <taxon>Streptophyta</taxon>
        <taxon>Embryophyta</taxon>
        <taxon>Tracheophyta</taxon>
        <taxon>Spermatophyta</taxon>
        <taxon>Magnoliopsida</taxon>
        <taxon>Ranunculales</taxon>
        <taxon>Papaveraceae</taxon>
        <taxon>Papaveroideae</taxon>
        <taxon>Papaver</taxon>
    </lineage>
</organism>
<dbReference type="Proteomes" id="UP000316621">
    <property type="component" value="Chromosome 10"/>
</dbReference>
<evidence type="ECO:0000256" key="1">
    <source>
        <dbReference type="SAM" id="Coils"/>
    </source>
</evidence>
<proteinExistence type="predicted"/>
<dbReference type="EMBL" id="CM010724">
    <property type="protein sequence ID" value="RZC81546.1"/>
    <property type="molecule type" value="Genomic_DNA"/>
</dbReference>
<feature type="coiled-coil region" evidence="1">
    <location>
        <begin position="53"/>
        <end position="80"/>
    </location>
</feature>
<evidence type="ECO:0000313" key="2">
    <source>
        <dbReference type="EMBL" id="RZC81546.1"/>
    </source>
</evidence>
<evidence type="ECO:0000313" key="3">
    <source>
        <dbReference type="Proteomes" id="UP000316621"/>
    </source>
</evidence>
<protein>
    <submittedName>
        <fullName evidence="2">Uncharacterized protein</fullName>
    </submittedName>
</protein>
<accession>A0A4Y7L8K5</accession>
<dbReference type="Gramene" id="RZC81546">
    <property type="protein sequence ID" value="RZC81546"/>
    <property type="gene ID" value="C5167_044127"/>
</dbReference>
<sequence length="102" mass="12004">MNLWNFSLRKNYCRELADWVFDGAPKDSKIVISYKNFKLVIHRVCVTYVFDASRRLIARFQDLDKELNDLENELKVHVYDGIWKIQVAACRIHRVPKSSTSG</sequence>
<name>A0A4Y7L8K5_PAPSO</name>